<protein>
    <submittedName>
        <fullName evidence="2">Uncharacterized protein</fullName>
    </submittedName>
</protein>
<dbReference type="AlphaFoldDB" id="A0A4C1X0E2"/>
<organism evidence="2 3">
    <name type="scientific">Eumeta variegata</name>
    <name type="common">Bagworm moth</name>
    <name type="synonym">Eumeta japonica</name>
    <dbReference type="NCBI Taxonomy" id="151549"/>
    <lineage>
        <taxon>Eukaryota</taxon>
        <taxon>Metazoa</taxon>
        <taxon>Ecdysozoa</taxon>
        <taxon>Arthropoda</taxon>
        <taxon>Hexapoda</taxon>
        <taxon>Insecta</taxon>
        <taxon>Pterygota</taxon>
        <taxon>Neoptera</taxon>
        <taxon>Endopterygota</taxon>
        <taxon>Lepidoptera</taxon>
        <taxon>Glossata</taxon>
        <taxon>Ditrysia</taxon>
        <taxon>Tineoidea</taxon>
        <taxon>Psychidae</taxon>
        <taxon>Oiketicinae</taxon>
        <taxon>Eumeta</taxon>
    </lineage>
</organism>
<proteinExistence type="predicted"/>
<name>A0A4C1X0E2_EUMVA</name>
<evidence type="ECO:0000313" key="2">
    <source>
        <dbReference type="EMBL" id="GBP55775.1"/>
    </source>
</evidence>
<feature type="compositionally biased region" description="Low complexity" evidence="1">
    <location>
        <begin position="136"/>
        <end position="157"/>
    </location>
</feature>
<dbReference type="Proteomes" id="UP000299102">
    <property type="component" value="Unassembled WGS sequence"/>
</dbReference>
<comment type="caution">
    <text evidence="2">The sequence shown here is derived from an EMBL/GenBank/DDBJ whole genome shotgun (WGS) entry which is preliminary data.</text>
</comment>
<gene>
    <name evidence="2" type="ORF">EVAR_50190_1</name>
</gene>
<dbReference type="EMBL" id="BGZK01000678">
    <property type="protein sequence ID" value="GBP55775.1"/>
    <property type="molecule type" value="Genomic_DNA"/>
</dbReference>
<reference evidence="2 3" key="1">
    <citation type="journal article" date="2019" name="Commun. Biol.">
        <title>The bagworm genome reveals a unique fibroin gene that provides high tensile strength.</title>
        <authorList>
            <person name="Kono N."/>
            <person name="Nakamura H."/>
            <person name="Ohtoshi R."/>
            <person name="Tomita M."/>
            <person name="Numata K."/>
            <person name="Arakawa K."/>
        </authorList>
    </citation>
    <scope>NUCLEOTIDE SEQUENCE [LARGE SCALE GENOMIC DNA]</scope>
</reference>
<evidence type="ECO:0000313" key="3">
    <source>
        <dbReference type="Proteomes" id="UP000299102"/>
    </source>
</evidence>
<feature type="region of interest" description="Disordered" evidence="1">
    <location>
        <begin position="199"/>
        <end position="223"/>
    </location>
</feature>
<sequence>MSGIVGDSLIFDQIDPMSLRRFSTVFLTLKSVVVPLVGNTIDTISMTVCFMRNFLPLTEKLRSRLPLPSALCCDTDRVVVACSVVRARYHDAMDLSMSRLRYEEDLEDAFQFVSESGRQQQQPQQQQQQAVVQQQQQQQAAARQHKQATAQPATTTAHSKQLAAGGNNHPPQPQGNHKRNDPSCLGLPVALLTHARTLKKHQSLRGSTRTREHTRPVVRVDTQ</sequence>
<accession>A0A4C1X0E2</accession>
<evidence type="ECO:0000256" key="1">
    <source>
        <dbReference type="SAM" id="MobiDB-lite"/>
    </source>
</evidence>
<keyword evidence="3" id="KW-1185">Reference proteome</keyword>
<feature type="region of interest" description="Disordered" evidence="1">
    <location>
        <begin position="136"/>
        <end position="185"/>
    </location>
</feature>
<dbReference type="OrthoDB" id="7411454at2759"/>